<dbReference type="EMBL" id="FRBU01000008">
    <property type="protein sequence ID" value="SHL48322.1"/>
    <property type="molecule type" value="Genomic_DNA"/>
</dbReference>
<keyword evidence="3" id="KW-1185">Reference proteome</keyword>
<protein>
    <submittedName>
        <fullName evidence="2">GLPGLI family protein</fullName>
    </submittedName>
</protein>
<dbReference type="AlphaFoldDB" id="A0A1M7B004"/>
<gene>
    <name evidence="2" type="ORF">SAMN05443669_100831</name>
</gene>
<evidence type="ECO:0000256" key="1">
    <source>
        <dbReference type="SAM" id="SignalP"/>
    </source>
</evidence>
<evidence type="ECO:0000313" key="3">
    <source>
        <dbReference type="Proteomes" id="UP000184260"/>
    </source>
</evidence>
<dbReference type="STRING" id="69322.SAMN05443669_100831"/>
<organism evidence="2 3">
    <name type="scientific">Flavobacterium xanthum</name>
    <dbReference type="NCBI Taxonomy" id="69322"/>
    <lineage>
        <taxon>Bacteria</taxon>
        <taxon>Pseudomonadati</taxon>
        <taxon>Bacteroidota</taxon>
        <taxon>Flavobacteriia</taxon>
        <taxon>Flavobacteriales</taxon>
        <taxon>Flavobacteriaceae</taxon>
        <taxon>Flavobacterium</taxon>
    </lineage>
</organism>
<feature type="chain" id="PRO_5012748547" evidence="1">
    <location>
        <begin position="22"/>
        <end position="231"/>
    </location>
</feature>
<keyword evidence="1" id="KW-0732">Signal</keyword>
<proteinExistence type="predicted"/>
<sequence>MKKIFLILVTFVCLTSFSQVSKGKIIYTININADENVLKSDNMGSTYSEMSKKAGTFSYVLYFSGSKTSFQKENKLNSRESEQDRMISDLASVMFTTQYNYYFDFKNKYMLSEIEGTIIKDTVKPINWLINSESKLIDGIMCFQALSQVEYLGRDNKTKFKKIVAWFAPSLPYSYGPKNFYGLPGLILELTENRTTYLATVIDFKDDIIDIDFPKSKTVSQEDYTKKVRSN</sequence>
<dbReference type="RefSeq" id="WP_073352490.1">
    <property type="nucleotide sequence ID" value="NZ_FRBU01000008.1"/>
</dbReference>
<dbReference type="InterPro" id="IPR005901">
    <property type="entry name" value="GLPGLI"/>
</dbReference>
<evidence type="ECO:0000313" key="2">
    <source>
        <dbReference type="EMBL" id="SHL48322.1"/>
    </source>
</evidence>
<dbReference type="Pfam" id="PF09697">
    <property type="entry name" value="Porph_ging"/>
    <property type="match status" value="1"/>
</dbReference>
<name>A0A1M7B004_9FLAO</name>
<reference evidence="3" key="1">
    <citation type="submission" date="2016-11" db="EMBL/GenBank/DDBJ databases">
        <authorList>
            <person name="Varghese N."/>
            <person name="Submissions S."/>
        </authorList>
    </citation>
    <scope>NUCLEOTIDE SEQUENCE [LARGE SCALE GENOMIC DNA]</scope>
    <source>
        <strain evidence="3">DSM 3661</strain>
    </source>
</reference>
<dbReference type="NCBIfam" id="TIGR01200">
    <property type="entry name" value="GLPGLI"/>
    <property type="match status" value="1"/>
</dbReference>
<dbReference type="OrthoDB" id="1429333at2"/>
<accession>A0A1M7B004</accession>
<feature type="signal peptide" evidence="1">
    <location>
        <begin position="1"/>
        <end position="21"/>
    </location>
</feature>
<dbReference type="Proteomes" id="UP000184260">
    <property type="component" value="Unassembled WGS sequence"/>
</dbReference>